<dbReference type="InterPro" id="IPR013049">
    <property type="entry name" value="Spo11/TopoVI_A_N"/>
</dbReference>
<feature type="domain" description="Topoisomerase 6 subunit A/Spo11 TOPRIM" evidence="12">
    <location>
        <begin position="235"/>
        <end position="331"/>
    </location>
</feature>
<comment type="cofactor">
    <cofactor evidence="2">
        <name>Mg(2+)</name>
        <dbReference type="ChEBI" id="CHEBI:18420"/>
    </cofactor>
</comment>
<keyword evidence="14" id="KW-1185">Reference proteome</keyword>
<organism evidence="13 14">
    <name type="scientific">Zea mays</name>
    <name type="common">Maize</name>
    <dbReference type="NCBI Taxonomy" id="4577"/>
    <lineage>
        <taxon>Eukaryota</taxon>
        <taxon>Viridiplantae</taxon>
        <taxon>Streptophyta</taxon>
        <taxon>Embryophyta</taxon>
        <taxon>Tracheophyta</taxon>
        <taxon>Spermatophyta</taxon>
        <taxon>Magnoliopsida</taxon>
        <taxon>Liliopsida</taxon>
        <taxon>Poales</taxon>
        <taxon>Poaceae</taxon>
        <taxon>PACMAD clade</taxon>
        <taxon>Panicoideae</taxon>
        <taxon>Andropogonodae</taxon>
        <taxon>Andropogoneae</taxon>
        <taxon>Tripsacinae</taxon>
        <taxon>Zea</taxon>
    </lineage>
</organism>
<dbReference type="GO" id="GO:0006259">
    <property type="term" value="P:DNA metabolic process"/>
    <property type="evidence" value="ECO:0007669"/>
    <property type="project" value="InterPro"/>
</dbReference>
<evidence type="ECO:0000256" key="7">
    <source>
        <dbReference type="ARBA" id="ARBA00023029"/>
    </source>
</evidence>
<dbReference type="Pfam" id="PF04406">
    <property type="entry name" value="TP6A_N"/>
    <property type="match status" value="1"/>
</dbReference>
<keyword evidence="9 10" id="KW-0413">Isomerase</keyword>
<evidence type="ECO:0000259" key="11">
    <source>
        <dbReference type="Pfam" id="PF04406"/>
    </source>
</evidence>
<dbReference type="GO" id="GO:0005524">
    <property type="term" value="F:ATP binding"/>
    <property type="evidence" value="ECO:0007669"/>
    <property type="project" value="InterPro"/>
</dbReference>
<dbReference type="PRINTS" id="PR01550">
    <property type="entry name" value="TOP6AFAMILY"/>
</dbReference>
<evidence type="ECO:0000256" key="9">
    <source>
        <dbReference type="ARBA" id="ARBA00023235"/>
    </source>
</evidence>
<comment type="similarity">
    <text evidence="3 10">Belongs to the TOP6A family.</text>
</comment>
<name>A0A804P802_MAIZE</name>
<reference evidence="13" key="2">
    <citation type="submission" date="2019-07" db="EMBL/GenBank/DDBJ databases">
        <authorList>
            <person name="Seetharam A."/>
            <person name="Woodhouse M."/>
            <person name="Cannon E."/>
        </authorList>
    </citation>
    <scope>NUCLEOTIDE SEQUENCE [LARGE SCALE GENOMIC DNA]</scope>
    <source>
        <strain evidence="13">cv. B73</strain>
    </source>
</reference>
<dbReference type="EC" id="5.6.2.2" evidence="4"/>
<dbReference type="GO" id="GO:0005694">
    <property type="term" value="C:chromosome"/>
    <property type="evidence" value="ECO:0007669"/>
    <property type="project" value="InterPro"/>
</dbReference>
<dbReference type="Proteomes" id="UP000007305">
    <property type="component" value="Chromosome 5"/>
</dbReference>
<dbReference type="Gramene" id="Zm00001eb214790_T001">
    <property type="protein sequence ID" value="Zm00001eb214790_P001"/>
    <property type="gene ID" value="Zm00001eb214790"/>
</dbReference>
<reference evidence="14" key="1">
    <citation type="journal article" date="2009" name="Science">
        <title>The B73 maize genome: complexity, diversity, and dynamics.</title>
        <authorList>
            <person name="Schnable P.S."/>
            <person name="Ware D."/>
            <person name="Fulton R.S."/>
            <person name="Stein J.C."/>
            <person name="Wei F."/>
            <person name="Pasternak S."/>
            <person name="Liang C."/>
            <person name="Zhang J."/>
            <person name="Fulton L."/>
            <person name="Graves T.A."/>
            <person name="Minx P."/>
            <person name="Reily A.D."/>
            <person name="Courtney L."/>
            <person name="Kruchowski S.S."/>
            <person name="Tomlinson C."/>
            <person name="Strong C."/>
            <person name="Delehaunty K."/>
            <person name="Fronick C."/>
            <person name="Courtney B."/>
            <person name="Rock S.M."/>
            <person name="Belter E."/>
            <person name="Du F."/>
            <person name="Kim K."/>
            <person name="Abbott R.M."/>
            <person name="Cotton M."/>
            <person name="Levy A."/>
            <person name="Marchetto P."/>
            <person name="Ochoa K."/>
            <person name="Jackson S.M."/>
            <person name="Gillam B."/>
            <person name="Chen W."/>
            <person name="Yan L."/>
            <person name="Higginbotham J."/>
            <person name="Cardenas M."/>
            <person name="Waligorski J."/>
            <person name="Applebaum E."/>
            <person name="Phelps L."/>
            <person name="Falcone J."/>
            <person name="Kanchi K."/>
            <person name="Thane T."/>
            <person name="Scimone A."/>
            <person name="Thane N."/>
            <person name="Henke J."/>
            <person name="Wang T."/>
            <person name="Ruppert J."/>
            <person name="Shah N."/>
            <person name="Rotter K."/>
            <person name="Hodges J."/>
            <person name="Ingenthron E."/>
            <person name="Cordes M."/>
            <person name="Kohlberg S."/>
            <person name="Sgro J."/>
            <person name="Delgado B."/>
            <person name="Mead K."/>
            <person name="Chinwalla A."/>
            <person name="Leonard S."/>
            <person name="Crouse K."/>
            <person name="Collura K."/>
            <person name="Kudrna D."/>
            <person name="Currie J."/>
            <person name="He R."/>
            <person name="Angelova A."/>
            <person name="Rajasekar S."/>
            <person name="Mueller T."/>
            <person name="Lomeli R."/>
            <person name="Scara G."/>
            <person name="Ko A."/>
            <person name="Delaney K."/>
            <person name="Wissotski M."/>
            <person name="Lopez G."/>
            <person name="Campos D."/>
            <person name="Braidotti M."/>
            <person name="Ashley E."/>
            <person name="Golser W."/>
            <person name="Kim H."/>
            <person name="Lee S."/>
            <person name="Lin J."/>
            <person name="Dujmic Z."/>
            <person name="Kim W."/>
            <person name="Talag J."/>
            <person name="Zuccolo A."/>
            <person name="Fan C."/>
            <person name="Sebastian A."/>
            <person name="Kramer M."/>
            <person name="Spiegel L."/>
            <person name="Nascimento L."/>
            <person name="Zutavern T."/>
            <person name="Miller B."/>
            <person name="Ambroise C."/>
            <person name="Muller S."/>
            <person name="Spooner W."/>
            <person name="Narechania A."/>
            <person name="Ren L."/>
            <person name="Wei S."/>
            <person name="Kumari S."/>
            <person name="Faga B."/>
            <person name="Levy M.J."/>
            <person name="McMahan L."/>
            <person name="Van Buren P."/>
            <person name="Vaughn M.W."/>
            <person name="Ying K."/>
            <person name="Yeh C.-T."/>
            <person name="Emrich S.J."/>
            <person name="Jia Y."/>
            <person name="Kalyanaraman A."/>
            <person name="Hsia A.-P."/>
            <person name="Barbazuk W.B."/>
            <person name="Baucom R.S."/>
            <person name="Brutnell T.P."/>
            <person name="Carpita N.C."/>
            <person name="Chaparro C."/>
            <person name="Chia J.-M."/>
            <person name="Deragon J.-M."/>
            <person name="Estill J.C."/>
            <person name="Fu Y."/>
            <person name="Jeddeloh J.A."/>
            <person name="Han Y."/>
            <person name="Lee H."/>
            <person name="Li P."/>
            <person name="Lisch D.R."/>
            <person name="Liu S."/>
            <person name="Liu Z."/>
            <person name="Nagel D.H."/>
            <person name="McCann M.C."/>
            <person name="SanMiguel P."/>
            <person name="Myers A.M."/>
            <person name="Nettleton D."/>
            <person name="Nguyen J."/>
            <person name="Penning B.W."/>
            <person name="Ponnala L."/>
            <person name="Schneider K.L."/>
            <person name="Schwartz D.C."/>
            <person name="Sharma A."/>
            <person name="Soderlund C."/>
            <person name="Springer N.M."/>
            <person name="Sun Q."/>
            <person name="Wang H."/>
            <person name="Waterman M."/>
            <person name="Westerman R."/>
            <person name="Wolfgruber T.K."/>
            <person name="Yang L."/>
            <person name="Yu Y."/>
            <person name="Zhang L."/>
            <person name="Zhou S."/>
            <person name="Zhu Q."/>
            <person name="Bennetzen J.L."/>
            <person name="Dawe R.K."/>
            <person name="Jiang J."/>
            <person name="Jiang N."/>
            <person name="Presting G.G."/>
            <person name="Wessler S.R."/>
            <person name="Aluru S."/>
            <person name="Martienssen R.A."/>
            <person name="Clifton S.W."/>
            <person name="McCombie W.R."/>
            <person name="Wing R.A."/>
            <person name="Wilson R.K."/>
        </authorList>
    </citation>
    <scope>NUCLEOTIDE SEQUENCE [LARGE SCALE GENOMIC DNA]</scope>
    <source>
        <strain evidence="14">cv. B73</strain>
    </source>
</reference>
<evidence type="ECO:0000256" key="4">
    <source>
        <dbReference type="ARBA" id="ARBA00012895"/>
    </source>
</evidence>
<evidence type="ECO:0000256" key="6">
    <source>
        <dbReference type="ARBA" id="ARBA00022842"/>
    </source>
</evidence>
<evidence type="ECO:0000313" key="14">
    <source>
        <dbReference type="Proteomes" id="UP000007305"/>
    </source>
</evidence>
<dbReference type="SUPFAM" id="SSF56726">
    <property type="entry name" value="DNA topoisomerase IV, alpha subunit"/>
    <property type="match status" value="1"/>
</dbReference>
<keyword evidence="8 10" id="KW-0238">DNA-binding</keyword>
<keyword evidence="6" id="KW-0460">Magnesium</keyword>
<evidence type="ECO:0000256" key="1">
    <source>
        <dbReference type="ARBA" id="ARBA00000185"/>
    </source>
</evidence>
<dbReference type="InterPro" id="IPR002815">
    <property type="entry name" value="Spo11/TopoVI_A"/>
</dbReference>
<protein>
    <recommendedName>
        <fullName evidence="4">DNA topoisomerase (ATP-hydrolyzing)</fullName>
        <ecNumber evidence="4">5.6.2.2</ecNumber>
    </recommendedName>
</protein>
<dbReference type="AlphaFoldDB" id="A0A804P802"/>
<dbReference type="Pfam" id="PF21180">
    <property type="entry name" value="TOP6A-Spo11_Toprim"/>
    <property type="match status" value="2"/>
</dbReference>
<feature type="domain" description="Spo11/DNA topoisomerase VI subunit A N-terminal" evidence="11">
    <location>
        <begin position="97"/>
        <end position="157"/>
    </location>
</feature>
<dbReference type="InterPro" id="IPR036078">
    <property type="entry name" value="Spo11/TopoVI_A_sf"/>
</dbReference>
<sequence>MAGRDKRRRAAPLEGDEQQLRRRLEEAALLLRRIKGLVRWIVEEVAAGRSPSIVLHRYRNYCSSADSASPSPCACSYDIPVGTDVLSLLHKDYHTSRLNVLLRVLFVVQQLLQQNKHCSKRDIYYMYPSIFVEVAVVDRAINDICILFKCSRHNLNVVPVVKGLVMGWIRFMEGEKKVYCITSVNAAFSIPVDIEAIKDVVSVAHYILVVEKETVFQRLANDKFCERNRCIVITQLAHDANLLRVPDIRWLGVFTSDFEEYCLPDCCLLRLSPEDRRKAEGILARCYLHREAPEWRSELEAMLQKGVKFEIEALSANSISFLSHEYIPQKIKQGMHL</sequence>
<proteinExistence type="inferred from homology"/>
<dbReference type="PANTHER" id="PTHR10848:SF3">
    <property type="entry name" value="MEIOTIC RECOMBINATION PROTEIN SPO11-1"/>
    <property type="match status" value="1"/>
</dbReference>
<dbReference type="EnsemblPlants" id="Zm00001eb214790_T001">
    <property type="protein sequence ID" value="Zm00001eb214790_P001"/>
    <property type="gene ID" value="Zm00001eb214790"/>
</dbReference>
<dbReference type="GO" id="GO:0003918">
    <property type="term" value="F:DNA topoisomerase type II (double strand cut, ATP-hydrolyzing) activity"/>
    <property type="evidence" value="ECO:0007669"/>
    <property type="project" value="UniProtKB-UniRule"/>
</dbReference>
<dbReference type="PANTHER" id="PTHR10848">
    <property type="entry name" value="MEIOTIC RECOMBINATION PROTEIN SPO11"/>
    <property type="match status" value="1"/>
</dbReference>
<gene>
    <name evidence="13" type="primary">LOC100279325</name>
</gene>
<accession>A0A804P802</accession>
<keyword evidence="5" id="KW-0479">Metal-binding</keyword>
<dbReference type="InterPro" id="IPR034136">
    <property type="entry name" value="TOPRIM_Topo6A/Spo11"/>
</dbReference>
<dbReference type="InterPro" id="IPR036388">
    <property type="entry name" value="WH-like_DNA-bd_sf"/>
</dbReference>
<dbReference type="Gene3D" id="3.40.1360.10">
    <property type="match status" value="2"/>
</dbReference>
<comment type="catalytic activity">
    <reaction evidence="1 10">
        <text>ATP-dependent breakage, passage and rejoining of double-stranded DNA.</text>
        <dbReference type="EC" id="5.6.2.2"/>
    </reaction>
</comment>
<dbReference type="GO" id="GO:0046872">
    <property type="term" value="F:metal ion binding"/>
    <property type="evidence" value="ECO:0007669"/>
    <property type="project" value="UniProtKB-KW"/>
</dbReference>
<evidence type="ECO:0000256" key="3">
    <source>
        <dbReference type="ARBA" id="ARBA00006559"/>
    </source>
</evidence>
<dbReference type="CDD" id="cd00223">
    <property type="entry name" value="TOPRIM_TopoIIB_SPO"/>
    <property type="match status" value="1"/>
</dbReference>
<feature type="active site" description="O-(5'-phospho-DNA)-tyrosine intermediate" evidence="10">
    <location>
        <position position="125"/>
    </location>
</feature>
<evidence type="ECO:0000256" key="8">
    <source>
        <dbReference type="ARBA" id="ARBA00023125"/>
    </source>
</evidence>
<dbReference type="GO" id="GO:0003677">
    <property type="term" value="F:DNA binding"/>
    <property type="evidence" value="ECO:0007669"/>
    <property type="project" value="UniProtKB-UniRule"/>
</dbReference>
<keyword evidence="7 10" id="KW-0799">Topoisomerase</keyword>
<feature type="domain" description="Topoisomerase 6 subunit A/Spo11 TOPRIM" evidence="12">
    <location>
        <begin position="206"/>
        <end position="234"/>
    </location>
</feature>
<reference evidence="13" key="3">
    <citation type="submission" date="2021-05" db="UniProtKB">
        <authorList>
            <consortium name="EnsemblPlants"/>
        </authorList>
    </citation>
    <scope>IDENTIFICATION</scope>
    <source>
        <strain evidence="13">cv. B73</strain>
    </source>
</reference>
<dbReference type="PROSITE" id="PS52041">
    <property type="entry name" value="TOPO_IIB"/>
    <property type="match status" value="1"/>
</dbReference>
<evidence type="ECO:0000256" key="2">
    <source>
        <dbReference type="ARBA" id="ARBA00001946"/>
    </source>
</evidence>
<dbReference type="Gene3D" id="1.10.10.10">
    <property type="entry name" value="Winged helix-like DNA-binding domain superfamily/Winged helix DNA-binding domain"/>
    <property type="match status" value="1"/>
</dbReference>
<evidence type="ECO:0000259" key="12">
    <source>
        <dbReference type="Pfam" id="PF21180"/>
    </source>
</evidence>
<evidence type="ECO:0000256" key="10">
    <source>
        <dbReference type="PROSITE-ProRule" id="PRU01385"/>
    </source>
</evidence>
<evidence type="ECO:0000313" key="13">
    <source>
        <dbReference type="EnsemblPlants" id="Zm00001eb214790_P001"/>
    </source>
</evidence>
<evidence type="ECO:0000256" key="5">
    <source>
        <dbReference type="ARBA" id="ARBA00022723"/>
    </source>
</evidence>